<dbReference type="GO" id="GO:0019867">
    <property type="term" value="C:outer membrane"/>
    <property type="evidence" value="ECO:0007669"/>
    <property type="project" value="InterPro"/>
</dbReference>
<evidence type="ECO:0000259" key="1">
    <source>
        <dbReference type="Pfam" id="PF07201"/>
    </source>
</evidence>
<reference evidence="3 4" key="1">
    <citation type="submission" date="2008-03" db="EMBL/GenBank/DDBJ databases">
        <title>Sequencing of the draft genome and assembly of Burkholderia ambifaria IOP40-10.</title>
        <authorList>
            <consortium name="US DOE Joint Genome Institute (JGI-PGF)"/>
            <person name="Copeland A."/>
            <person name="Lucas S."/>
            <person name="Lapidus A."/>
            <person name="Glavina del Rio T."/>
            <person name="Dalin E."/>
            <person name="Tice H."/>
            <person name="Bruce D."/>
            <person name="Goodwin L."/>
            <person name="Pitluck S."/>
            <person name="Larimer F."/>
            <person name="Land M.L."/>
            <person name="Hauser L."/>
            <person name="Tiedje J."/>
            <person name="Richardson P."/>
        </authorList>
    </citation>
    <scope>NUCLEOTIDE SEQUENCE [LARGE SCALE GENOMIC DNA]</scope>
    <source>
        <strain evidence="3 4">IOP40-10</strain>
    </source>
</reference>
<gene>
    <name evidence="3" type="ORF">BamIOP4010DRAFT_1293</name>
</gene>
<dbReference type="InterPro" id="IPR013351">
    <property type="entry name" value="T3SS_TyeA-rel"/>
</dbReference>
<feature type="domain" description="Type III secretion system effector delivery regulator TyeA" evidence="2">
    <location>
        <begin position="314"/>
        <end position="364"/>
    </location>
</feature>
<dbReference type="AlphaFoldDB" id="B1FB84"/>
<comment type="caution">
    <text evidence="3">The sequence shown here is derived from an EMBL/GenBank/DDBJ whole genome shotgun (WGS) entry which is preliminary data.</text>
</comment>
<protein>
    <submittedName>
        <fullName evidence="3">Type III secretion regulator YopN/LcrE/InvE/MxiC</fullName>
    </submittedName>
</protein>
<dbReference type="Pfam" id="PF09059">
    <property type="entry name" value="TyeA"/>
    <property type="match status" value="1"/>
</dbReference>
<accession>B1FB84</accession>
<evidence type="ECO:0000259" key="2">
    <source>
        <dbReference type="Pfam" id="PF09059"/>
    </source>
</evidence>
<dbReference type="GO" id="GO:0050709">
    <property type="term" value="P:negative regulation of protein secretion"/>
    <property type="evidence" value="ECO:0007669"/>
    <property type="project" value="InterPro"/>
</dbReference>
<dbReference type="NCBIfam" id="TIGR02511">
    <property type="entry name" value="type_III_tyeA"/>
    <property type="match status" value="1"/>
</dbReference>
<dbReference type="Gene3D" id="1.10.150.630">
    <property type="match status" value="1"/>
</dbReference>
<dbReference type="InterPro" id="IPR015144">
    <property type="entry name" value="T3SS_TyeA"/>
</dbReference>
<dbReference type="NCBIfam" id="TIGR02568">
    <property type="entry name" value="LcrE"/>
    <property type="match status" value="1"/>
</dbReference>
<feature type="domain" description="Hypersensitivity response secretion-like HrpJ" evidence="1">
    <location>
        <begin position="64"/>
        <end position="213"/>
    </location>
</feature>
<dbReference type="EMBL" id="ABLC01000018">
    <property type="protein sequence ID" value="EDT05166.1"/>
    <property type="molecule type" value="Genomic_DNA"/>
</dbReference>
<evidence type="ECO:0000313" key="4">
    <source>
        <dbReference type="Proteomes" id="UP000005463"/>
    </source>
</evidence>
<dbReference type="InterPro" id="IPR003520">
    <property type="entry name" value="Invas_InvE"/>
</dbReference>
<dbReference type="Gene3D" id="1.20.1280.80">
    <property type="match status" value="1"/>
</dbReference>
<name>B1FB84_9BURK</name>
<dbReference type="GO" id="GO:0009986">
    <property type="term" value="C:cell surface"/>
    <property type="evidence" value="ECO:0007669"/>
    <property type="project" value="InterPro"/>
</dbReference>
<dbReference type="RefSeq" id="WP_006750496.1">
    <property type="nucleotide sequence ID" value="NZ_ABLC01000018.1"/>
</dbReference>
<dbReference type="InterPro" id="IPR013401">
    <property type="entry name" value="T3SS_LcrE"/>
</dbReference>
<dbReference type="PRINTS" id="PR01344">
    <property type="entry name" value="INVEPROTEIN"/>
</dbReference>
<dbReference type="InterPro" id="IPR038347">
    <property type="entry name" value="TyeA_sf"/>
</dbReference>
<sequence length="381" mass="42685">MAGITQNAGVGGMYLGPSLTGSTRLDRDASLDEAPDEQAELVNLAMQAQLMGADDDAAALLAEFGRFRPADRRTHRSDDLERMLDPEAGEKLDDLAGALKRLSVSDTRNVAALLREVLQRFPDPSDALLALRELRRRRALDNESVEFIDQAIDEWMQGNQARPIKAGVNVALKARAFGAQLRLDPRQLRQLYRQFLELEESYRMVYEYWIEEFGAARRKRILAFIAAALKYDMQSLDPSCGCAAEFGPLLTMTRQLRVLSSADAIFVGRLLEKVPQDAQLVSEEQAVRLMLAGLQRPYALETVLAEWLGPVLRVLPPARRIDVMQRVSRAFGTLPVSIYDDLEERQAVIDTLRELMDALHADEQAHIRRVALSRSEQGDGQ</sequence>
<dbReference type="SUPFAM" id="SSF140591">
    <property type="entry name" value="Type III secretion system domain"/>
    <property type="match status" value="2"/>
</dbReference>
<dbReference type="PATRIC" id="fig|396596.7.peg.6601"/>
<dbReference type="Pfam" id="PF07201">
    <property type="entry name" value="HrpJ"/>
    <property type="match status" value="1"/>
</dbReference>
<dbReference type="InterPro" id="IPR010812">
    <property type="entry name" value="HrpJ-like"/>
</dbReference>
<organism evidence="3 4">
    <name type="scientific">Burkholderia ambifaria IOP40-10</name>
    <dbReference type="NCBI Taxonomy" id="396596"/>
    <lineage>
        <taxon>Bacteria</taxon>
        <taxon>Pseudomonadati</taxon>
        <taxon>Pseudomonadota</taxon>
        <taxon>Betaproteobacteria</taxon>
        <taxon>Burkholderiales</taxon>
        <taxon>Burkholderiaceae</taxon>
        <taxon>Burkholderia</taxon>
        <taxon>Burkholderia cepacia complex</taxon>
    </lineage>
</organism>
<evidence type="ECO:0000313" key="3">
    <source>
        <dbReference type="EMBL" id="EDT05166.1"/>
    </source>
</evidence>
<dbReference type="Proteomes" id="UP000005463">
    <property type="component" value="Unassembled WGS sequence"/>
</dbReference>
<proteinExistence type="predicted"/>
<dbReference type="GO" id="GO:0030254">
    <property type="term" value="P:protein secretion by the type III secretion system"/>
    <property type="evidence" value="ECO:0007669"/>
    <property type="project" value="InterPro"/>
</dbReference>